<accession>A0A1V3N8T9</accession>
<dbReference type="Proteomes" id="UP000189462">
    <property type="component" value="Unassembled WGS sequence"/>
</dbReference>
<proteinExistence type="predicted"/>
<evidence type="ECO:0000259" key="1">
    <source>
        <dbReference type="Pfam" id="PF03886"/>
    </source>
</evidence>
<sequence>MSATRHALGLVATPFLIMLVSACTVGVDLQRPALERQRFVMDVERVAGHETREGGPTLTLGPVRVAPEFEHRSFVYRIDDRRYQGDFYNQWFTSPRDQVAGAAATWFSGSAAFGGLVPPALAGSADYRLDLSAAALYWDLRDARRHTAEVVLDAHLSRRTDAGRVSVTSTRASASRIVTGTGAEARVEAMEKALAEALRALEETLERVLAESGSDS</sequence>
<dbReference type="EMBL" id="MVBK01000128">
    <property type="protein sequence ID" value="OOG21445.1"/>
    <property type="molecule type" value="Genomic_DNA"/>
</dbReference>
<organism evidence="2 3">
    <name type="scientific">Thioalkalivibrio denitrificans</name>
    <dbReference type="NCBI Taxonomy" id="108003"/>
    <lineage>
        <taxon>Bacteria</taxon>
        <taxon>Pseudomonadati</taxon>
        <taxon>Pseudomonadota</taxon>
        <taxon>Gammaproteobacteria</taxon>
        <taxon>Chromatiales</taxon>
        <taxon>Ectothiorhodospiraceae</taxon>
        <taxon>Thioalkalivibrio</taxon>
    </lineage>
</organism>
<dbReference type="Gene3D" id="3.40.50.10610">
    <property type="entry name" value="ABC-type transport auxiliary lipoprotein component"/>
    <property type="match status" value="1"/>
</dbReference>
<feature type="domain" description="ABC-type transport auxiliary lipoprotein component" evidence="1">
    <location>
        <begin position="51"/>
        <end position="199"/>
    </location>
</feature>
<evidence type="ECO:0000313" key="2">
    <source>
        <dbReference type="EMBL" id="OOG21445.1"/>
    </source>
</evidence>
<dbReference type="RefSeq" id="WP_077280201.1">
    <property type="nucleotide sequence ID" value="NZ_MVBK01000128.1"/>
</dbReference>
<gene>
    <name evidence="2" type="ORF">B1C78_16265</name>
</gene>
<comment type="caution">
    <text evidence="2">The sequence shown here is derived from an EMBL/GenBank/DDBJ whole genome shotgun (WGS) entry which is preliminary data.</text>
</comment>
<reference evidence="2 3" key="1">
    <citation type="submission" date="2017-02" db="EMBL/GenBank/DDBJ databases">
        <title>Genomic diversity within the haloalkaliphilic genus Thioalkalivibrio.</title>
        <authorList>
            <person name="Ahn A.-C."/>
            <person name="Meier-Kolthoff J."/>
            <person name="Overmars L."/>
            <person name="Richter M."/>
            <person name="Woyke T."/>
            <person name="Sorokin D.Y."/>
            <person name="Muyzer G."/>
        </authorList>
    </citation>
    <scope>NUCLEOTIDE SEQUENCE [LARGE SCALE GENOMIC DNA]</scope>
    <source>
        <strain evidence="2 3">ALJD</strain>
    </source>
</reference>
<protein>
    <recommendedName>
        <fullName evidence="1">ABC-type transport auxiliary lipoprotein component domain-containing protein</fullName>
    </recommendedName>
</protein>
<dbReference type="SUPFAM" id="SSF159594">
    <property type="entry name" value="XCC0632-like"/>
    <property type="match status" value="1"/>
</dbReference>
<keyword evidence="3" id="KW-1185">Reference proteome</keyword>
<name>A0A1V3N8T9_9GAMM</name>
<dbReference type="PROSITE" id="PS51257">
    <property type="entry name" value="PROKAR_LIPOPROTEIN"/>
    <property type="match status" value="1"/>
</dbReference>
<dbReference type="InterPro" id="IPR005586">
    <property type="entry name" value="ABC_trans_aux"/>
</dbReference>
<dbReference type="OrthoDB" id="5784611at2"/>
<evidence type="ECO:0000313" key="3">
    <source>
        <dbReference type="Proteomes" id="UP000189462"/>
    </source>
</evidence>
<dbReference type="AlphaFoldDB" id="A0A1V3N8T9"/>
<dbReference type="Pfam" id="PF03886">
    <property type="entry name" value="ABC_trans_aux"/>
    <property type="match status" value="1"/>
</dbReference>
<dbReference type="STRING" id="108003.B1C78_16265"/>